<organism evidence="22 23">
    <name type="scientific">Zoarces viviparus</name>
    <name type="common">Viviparous eelpout</name>
    <name type="synonym">Blennius viviparus</name>
    <dbReference type="NCBI Taxonomy" id="48416"/>
    <lineage>
        <taxon>Eukaryota</taxon>
        <taxon>Metazoa</taxon>
        <taxon>Chordata</taxon>
        <taxon>Craniata</taxon>
        <taxon>Vertebrata</taxon>
        <taxon>Euteleostomi</taxon>
        <taxon>Actinopterygii</taxon>
        <taxon>Neopterygii</taxon>
        <taxon>Teleostei</taxon>
        <taxon>Neoteleostei</taxon>
        <taxon>Acanthomorphata</taxon>
        <taxon>Eupercaria</taxon>
        <taxon>Perciformes</taxon>
        <taxon>Cottioidei</taxon>
        <taxon>Zoarcales</taxon>
        <taxon>Zoarcidae</taxon>
        <taxon>Zoarcinae</taxon>
        <taxon>Zoarces</taxon>
    </lineage>
</organism>
<reference evidence="22 23" key="1">
    <citation type="journal article" date="2024" name="Genome Biol. Evol.">
        <title>Chromosome-level genome assembly of the viviparous eelpout Zoarces viviparus.</title>
        <authorList>
            <person name="Fuhrmann N."/>
            <person name="Brasseur M.V."/>
            <person name="Bakowski C.E."/>
            <person name="Podsiadlowski L."/>
            <person name="Prost S."/>
            <person name="Krehenwinkel H."/>
            <person name="Mayer C."/>
        </authorList>
    </citation>
    <scope>NUCLEOTIDE SEQUENCE [LARGE SCALE GENOMIC DNA]</scope>
    <source>
        <strain evidence="22">NO-MEL_2022_Ind0_liver</strain>
    </source>
</reference>
<feature type="transmembrane region" description="Helical" evidence="20">
    <location>
        <begin position="377"/>
        <end position="399"/>
    </location>
</feature>
<feature type="region of interest" description="Disordered" evidence="19">
    <location>
        <begin position="57"/>
        <end position="114"/>
    </location>
</feature>
<evidence type="ECO:0000256" key="18">
    <source>
        <dbReference type="ARBA" id="ARBA00046163"/>
    </source>
</evidence>
<comment type="function">
    <text evidence="18">Antiporter that exchanges vesicular protons for cytosolic 4-aminobutanoate or to a lesser extend glycine, thus allowing their secretion from nerve terminals. The transport is equally dependent on the chemical and electrical components of the proton gradient. May also transport beta-alanine. Acidification of GABAergic synaptic vesicles is a prerequisite for 4-aminobutanoate uptake.</text>
</comment>
<evidence type="ECO:0000256" key="2">
    <source>
        <dbReference type="ARBA" id="ARBA00008066"/>
    </source>
</evidence>
<comment type="catalytic activity">
    <reaction evidence="13">
        <text>glycine(out) + n H(+)(in) = glycine(in) + n H(+)(out)</text>
        <dbReference type="Rhea" id="RHEA:70983"/>
        <dbReference type="ChEBI" id="CHEBI:15378"/>
        <dbReference type="ChEBI" id="CHEBI:57305"/>
    </reaction>
</comment>
<gene>
    <name evidence="22" type="ORF">VZT92_010780</name>
</gene>
<evidence type="ECO:0000256" key="17">
    <source>
        <dbReference type="ARBA" id="ARBA00042394"/>
    </source>
</evidence>
<evidence type="ECO:0000256" key="8">
    <source>
        <dbReference type="ARBA" id="ARBA00023136"/>
    </source>
</evidence>
<protein>
    <recommendedName>
        <fullName evidence="15">Vesicular inhibitory amino acid transporter</fullName>
    </recommendedName>
    <alternativeName>
        <fullName evidence="16">Solute carrier family 32 member 1</fullName>
    </alternativeName>
    <alternativeName>
        <fullName evidence="17">Vesicular GABA transporter</fullName>
    </alternativeName>
</protein>
<evidence type="ECO:0000256" key="7">
    <source>
        <dbReference type="ARBA" id="ARBA00023018"/>
    </source>
</evidence>
<dbReference type="FunFam" id="1.20.1740.10:FF:000062">
    <property type="entry name" value="Vesicular inhibitory amino acid transporter"/>
    <property type="match status" value="1"/>
</dbReference>
<keyword evidence="5" id="KW-0532">Neurotransmitter transport</keyword>
<sequence>MGSLHWARSSGQPRSAAGSLWGWAVSRLHLDWTSRLFQEDEEMLILTHSDELNRTYGEDSTMPFDNIANKNNTSSDDTRRNRTSFRRNGQSLTEQDNPSVPESTSTFPQESPAFKETTATVISTGPGTITITSAVSTVDSLWFKNTNGYGKGRRSSEMHADKMGSNSEEKPSFTQSQGNKRGACRMSKGNMQNKRLSEDREEKQEGEETVEGTSQFCTSLDEERRMRRMSLANPDESPNTGSRSANPTLTITAWEAGWNVTNAIQGIFVLGLPFALVQSGYVGLVLLALSAWFCNHTGRILVACLYEEEQSGGSVSMVRVRHSYQDIVEAGCKGLWPNWAALGGWMVNVAQVIELLMTCTLYLVVSSSLLSDSLSGMAVPRSLCSLVSLTFLLPCLLLTDLRPVSTLSLLCSLAHILISLLVMLYCLSRASSWSWSTLSLSVDPEDFLVSVGVIIFSYTSQIFLPPLEGSMEDRGQFNAMLGWTHGAACIMKTLFSLLAVLTWGAETSEVITDNLPSDLRPLVNLSLLAKALLSYPLPFYSAAEILQTCLLGDVSSRSKHGGRGVSRLALLVRTALLMTSYLLALLVPRFSLLMGLTGSVTGAAMTLILPCLLHLRLQWGRLTVKDRLIDVCILSLGVICSVSGVICSVKRLVGM</sequence>
<evidence type="ECO:0000313" key="23">
    <source>
        <dbReference type="Proteomes" id="UP001488805"/>
    </source>
</evidence>
<comment type="catalytic activity">
    <reaction evidence="14">
        <text>4-aminobutanoate(out) + n H(+)(in) = 4-aminobutanoate(in) + n H(+)(out)</text>
        <dbReference type="Rhea" id="RHEA:70979"/>
        <dbReference type="ChEBI" id="CHEBI:15378"/>
        <dbReference type="ChEBI" id="CHEBI:59888"/>
    </reaction>
</comment>
<feature type="transmembrane region" description="Helical" evidence="20">
    <location>
        <begin position="345"/>
        <end position="365"/>
    </location>
</feature>
<dbReference type="Pfam" id="PF01490">
    <property type="entry name" value="Aa_trans"/>
    <property type="match status" value="1"/>
</dbReference>
<evidence type="ECO:0000256" key="12">
    <source>
        <dbReference type="ARBA" id="ARBA00035892"/>
    </source>
</evidence>
<feature type="transmembrane region" description="Helical" evidence="20">
    <location>
        <begin position="406"/>
        <end position="427"/>
    </location>
</feature>
<evidence type="ECO:0000256" key="14">
    <source>
        <dbReference type="ARBA" id="ARBA00036440"/>
    </source>
</evidence>
<dbReference type="GO" id="GO:0051939">
    <property type="term" value="P:gamma-aminobutyric acid import"/>
    <property type="evidence" value="ECO:0007669"/>
    <property type="project" value="UniProtKB-ARBA"/>
</dbReference>
<evidence type="ECO:0000256" key="3">
    <source>
        <dbReference type="ARBA" id="ARBA00022448"/>
    </source>
</evidence>
<evidence type="ECO:0000256" key="11">
    <source>
        <dbReference type="ARBA" id="ARBA00034106"/>
    </source>
</evidence>
<comment type="similarity">
    <text evidence="2">Belongs to the amino acid/polyamine transporter 2 family.</text>
</comment>
<dbReference type="Proteomes" id="UP001488805">
    <property type="component" value="Unassembled WGS sequence"/>
</dbReference>
<dbReference type="GO" id="GO:0060077">
    <property type="term" value="C:inhibitory synapse"/>
    <property type="evidence" value="ECO:0007669"/>
    <property type="project" value="UniProtKB-ARBA"/>
</dbReference>
<comment type="catalytic activity">
    <reaction evidence="12">
        <text>beta-alanine(out) + n H(+)(in) = beta-alanine(in) + n H(+)(out)</text>
        <dbReference type="Rhea" id="RHEA:70987"/>
        <dbReference type="ChEBI" id="CHEBI:15378"/>
        <dbReference type="ChEBI" id="CHEBI:57966"/>
    </reaction>
</comment>
<evidence type="ECO:0000256" key="15">
    <source>
        <dbReference type="ARBA" id="ARBA00039542"/>
    </source>
</evidence>
<evidence type="ECO:0000256" key="16">
    <source>
        <dbReference type="ARBA" id="ARBA00041574"/>
    </source>
</evidence>
<evidence type="ECO:0000256" key="10">
    <source>
        <dbReference type="ARBA" id="ARBA00023329"/>
    </source>
</evidence>
<evidence type="ECO:0000256" key="20">
    <source>
        <dbReference type="SAM" id="Phobius"/>
    </source>
</evidence>
<dbReference type="GO" id="GO:0140800">
    <property type="term" value="F:gamma-aminobutyric acid:proton antiporter activity"/>
    <property type="evidence" value="ECO:0007669"/>
    <property type="project" value="UniProtKB-ARBA"/>
</dbReference>
<comment type="caution">
    <text evidence="22">The sequence shown here is derived from an EMBL/GenBank/DDBJ whole genome shotgun (WGS) entry which is preliminary data.</text>
</comment>
<proteinExistence type="inferred from homology"/>
<dbReference type="GO" id="GO:0098793">
    <property type="term" value="C:presynapse"/>
    <property type="evidence" value="ECO:0007669"/>
    <property type="project" value="UniProtKB-SubCell"/>
</dbReference>
<feature type="region of interest" description="Disordered" evidence="19">
    <location>
        <begin position="146"/>
        <end position="219"/>
    </location>
</feature>
<dbReference type="GO" id="GO:0030659">
    <property type="term" value="C:cytoplasmic vesicle membrane"/>
    <property type="evidence" value="ECO:0007669"/>
    <property type="project" value="UniProtKB-SubCell"/>
</dbReference>
<feature type="compositionally biased region" description="Basic and acidic residues" evidence="19">
    <location>
        <begin position="154"/>
        <end position="171"/>
    </location>
</feature>
<feature type="transmembrane region" description="Helical" evidence="20">
    <location>
        <begin position="267"/>
        <end position="289"/>
    </location>
</feature>
<evidence type="ECO:0000256" key="5">
    <source>
        <dbReference type="ARBA" id="ARBA00022775"/>
    </source>
</evidence>
<dbReference type="InterPro" id="IPR013057">
    <property type="entry name" value="AA_transpt_TM"/>
</dbReference>
<feature type="transmembrane region" description="Helical" evidence="20">
    <location>
        <begin position="479"/>
        <end position="505"/>
    </location>
</feature>
<keyword evidence="4 20" id="KW-0812">Transmembrane</keyword>
<keyword evidence="10" id="KW-0968">Cytoplasmic vesicle</keyword>
<evidence type="ECO:0000256" key="19">
    <source>
        <dbReference type="SAM" id="MobiDB-lite"/>
    </source>
</evidence>
<keyword evidence="6 20" id="KW-1133">Transmembrane helix</keyword>
<feature type="transmembrane region" description="Helical" evidence="20">
    <location>
        <begin position="593"/>
        <end position="615"/>
    </location>
</feature>
<dbReference type="GO" id="GO:0006836">
    <property type="term" value="P:neurotransmitter transport"/>
    <property type="evidence" value="ECO:0007669"/>
    <property type="project" value="UniProtKB-KW"/>
</dbReference>
<keyword evidence="8 20" id="KW-0472">Membrane</keyword>
<name>A0AAW1F9Q8_ZOAVI</name>
<feature type="transmembrane region" description="Helical" evidence="20">
    <location>
        <begin position="568"/>
        <end position="587"/>
    </location>
</feature>
<evidence type="ECO:0000313" key="22">
    <source>
        <dbReference type="EMBL" id="KAK9531350.1"/>
    </source>
</evidence>
<dbReference type="GO" id="GO:0005774">
    <property type="term" value="C:vacuolar membrane"/>
    <property type="evidence" value="ECO:0007669"/>
    <property type="project" value="TreeGrafter"/>
</dbReference>
<feature type="domain" description="Amino acid transporter transmembrane" evidence="21">
    <location>
        <begin position="250"/>
        <end position="647"/>
    </location>
</feature>
<dbReference type="GO" id="GO:0015187">
    <property type="term" value="F:glycine transmembrane transporter activity"/>
    <property type="evidence" value="ECO:0007669"/>
    <property type="project" value="UniProtKB-ARBA"/>
</dbReference>
<evidence type="ECO:0000256" key="4">
    <source>
        <dbReference type="ARBA" id="ARBA00022692"/>
    </source>
</evidence>
<dbReference type="AlphaFoldDB" id="A0AAW1F9Q8"/>
<feature type="transmembrane region" description="Helical" evidence="20">
    <location>
        <begin position="447"/>
        <end position="467"/>
    </location>
</feature>
<comment type="subcellular location">
    <subcellularLocation>
        <location evidence="1">Cytoplasmic vesicle membrane</location>
        <topology evidence="1">Multi-pass membrane protein</topology>
    </subcellularLocation>
    <subcellularLocation>
        <location evidence="11">Presynapse</location>
    </subcellularLocation>
</comment>
<accession>A0AAW1F9Q8</accession>
<evidence type="ECO:0000259" key="21">
    <source>
        <dbReference type="Pfam" id="PF01490"/>
    </source>
</evidence>
<evidence type="ECO:0000256" key="1">
    <source>
        <dbReference type="ARBA" id="ARBA00004439"/>
    </source>
</evidence>
<evidence type="ECO:0000256" key="13">
    <source>
        <dbReference type="ARBA" id="ARBA00035961"/>
    </source>
</evidence>
<evidence type="ECO:0000256" key="6">
    <source>
        <dbReference type="ARBA" id="ARBA00022989"/>
    </source>
</evidence>
<evidence type="ECO:0000256" key="9">
    <source>
        <dbReference type="ARBA" id="ARBA00023273"/>
    </source>
</evidence>
<dbReference type="PANTHER" id="PTHR22950">
    <property type="entry name" value="AMINO ACID TRANSPORTER"/>
    <property type="match status" value="1"/>
</dbReference>
<keyword evidence="23" id="KW-1185">Reference proteome</keyword>
<dbReference type="EMBL" id="JBCEZU010000089">
    <property type="protein sequence ID" value="KAK9531350.1"/>
    <property type="molecule type" value="Genomic_DNA"/>
</dbReference>
<dbReference type="PANTHER" id="PTHR22950:SF689">
    <property type="entry name" value="VESICULAR INHIBITORY AMINO ACID TRANSPORTER"/>
    <property type="match status" value="1"/>
</dbReference>
<feature type="transmembrane region" description="Helical" evidence="20">
    <location>
        <begin position="627"/>
        <end position="646"/>
    </location>
</feature>
<keyword evidence="3" id="KW-0813">Transport</keyword>
<keyword evidence="9" id="KW-0966">Cell projection</keyword>
<keyword evidence="7" id="KW-0770">Synapse</keyword>
<dbReference type="GO" id="GO:0015179">
    <property type="term" value="F:L-amino acid transmembrane transporter activity"/>
    <property type="evidence" value="ECO:0007669"/>
    <property type="project" value="TreeGrafter"/>
</dbReference>
<feature type="compositionally biased region" description="Polar residues" evidence="19">
    <location>
        <begin position="86"/>
        <end position="109"/>
    </location>
</feature>